<dbReference type="AlphaFoldDB" id="A0A544W5S4"/>
<keyword evidence="1" id="KW-0812">Transmembrane</keyword>
<keyword evidence="3" id="KW-1185">Reference proteome</keyword>
<dbReference type="GO" id="GO:0005886">
    <property type="term" value="C:plasma membrane"/>
    <property type="evidence" value="ECO:0007669"/>
    <property type="project" value="TreeGrafter"/>
</dbReference>
<name>A0A544W5S4_9MYCO</name>
<dbReference type="InterPro" id="IPR050445">
    <property type="entry name" value="Bact_polysacc_biosynth/exp"/>
</dbReference>
<dbReference type="PANTHER" id="PTHR32309:SF13">
    <property type="entry name" value="FERRIC ENTEROBACTIN TRANSPORT PROTEIN FEPE"/>
    <property type="match status" value="1"/>
</dbReference>
<proteinExistence type="predicted"/>
<evidence type="ECO:0000313" key="3">
    <source>
        <dbReference type="Proteomes" id="UP000315759"/>
    </source>
</evidence>
<sequence length="239" mass="25483">MVVRPVRRPAVGQRLRGGVVISPPDAPRLGDYLQIVLRGWLVLLCATVLSIGTGWVAWHTDTPVYDSTSRVMVKSTGDATPLDAFYGQVNSKTRVLTYQYLARSERVTGPTVDQLELPQTGQDLAGRISVAPSLTPVLDIVVKGTNPDETREVANAVTANLIAASGELAKVDGGGTELVLVDEAGPAKREGSLTRNLVQAGGLGFFVSLVLVLAWGLLQDQLLGRRQLGRVIHGAGRSR</sequence>
<evidence type="ECO:0000256" key="1">
    <source>
        <dbReference type="SAM" id="Phobius"/>
    </source>
</evidence>
<evidence type="ECO:0000313" key="2">
    <source>
        <dbReference type="EMBL" id="TQR87578.1"/>
    </source>
</evidence>
<gene>
    <name evidence="2" type="ORF">D8S82_05090</name>
</gene>
<feature type="transmembrane region" description="Helical" evidence="1">
    <location>
        <begin position="35"/>
        <end position="58"/>
    </location>
</feature>
<keyword evidence="1" id="KW-0472">Membrane</keyword>
<dbReference type="EMBL" id="VIFX01000005">
    <property type="protein sequence ID" value="TQR87578.1"/>
    <property type="molecule type" value="Genomic_DNA"/>
</dbReference>
<dbReference type="PANTHER" id="PTHR32309">
    <property type="entry name" value="TYROSINE-PROTEIN KINASE"/>
    <property type="match status" value="1"/>
</dbReference>
<comment type="caution">
    <text evidence="2">The sequence shown here is derived from an EMBL/GenBank/DDBJ whole genome shotgun (WGS) entry which is preliminary data.</text>
</comment>
<dbReference type="Proteomes" id="UP000315759">
    <property type="component" value="Unassembled WGS sequence"/>
</dbReference>
<keyword evidence="1" id="KW-1133">Transmembrane helix</keyword>
<reference evidence="2 3" key="1">
    <citation type="submission" date="2018-10" db="EMBL/GenBank/DDBJ databases">
        <title>Draft genome of Mycobacterium hodleri strain B.</title>
        <authorList>
            <person name="Amande T.J."/>
            <person name="Mcgenity T.J."/>
        </authorList>
    </citation>
    <scope>NUCLEOTIDE SEQUENCE [LARGE SCALE GENOMIC DNA]</scope>
    <source>
        <strain evidence="2 3">B</strain>
    </source>
</reference>
<accession>A0A544W5S4</accession>
<organism evidence="2 3">
    <name type="scientific">Mycolicibacterium hodleri</name>
    <dbReference type="NCBI Taxonomy" id="49897"/>
    <lineage>
        <taxon>Bacteria</taxon>
        <taxon>Bacillati</taxon>
        <taxon>Actinomycetota</taxon>
        <taxon>Actinomycetes</taxon>
        <taxon>Mycobacteriales</taxon>
        <taxon>Mycobacteriaceae</taxon>
        <taxon>Mycolicibacterium</taxon>
    </lineage>
</organism>
<protein>
    <recommendedName>
        <fullName evidence="4">Polysaccharide chain length determinant N-terminal domain-containing protein</fullName>
    </recommendedName>
</protein>
<dbReference type="GO" id="GO:0004713">
    <property type="term" value="F:protein tyrosine kinase activity"/>
    <property type="evidence" value="ECO:0007669"/>
    <property type="project" value="TreeGrafter"/>
</dbReference>
<feature type="transmembrane region" description="Helical" evidence="1">
    <location>
        <begin position="197"/>
        <end position="218"/>
    </location>
</feature>
<evidence type="ECO:0008006" key="4">
    <source>
        <dbReference type="Google" id="ProtNLM"/>
    </source>
</evidence>